<dbReference type="SUPFAM" id="SSF57756">
    <property type="entry name" value="Retrovirus zinc finger-like domains"/>
    <property type="match status" value="1"/>
</dbReference>
<evidence type="ECO:0000256" key="3">
    <source>
        <dbReference type="SAM" id="MobiDB-lite"/>
    </source>
</evidence>
<dbReference type="SMART" id="SM00343">
    <property type="entry name" value="ZnF_C2HC"/>
    <property type="match status" value="1"/>
</dbReference>
<organism evidence="5 6">
    <name type="scientific">Daphnia pulex</name>
    <name type="common">Water flea</name>
    <dbReference type="NCBI Taxonomy" id="6669"/>
    <lineage>
        <taxon>Eukaryota</taxon>
        <taxon>Metazoa</taxon>
        <taxon>Ecdysozoa</taxon>
        <taxon>Arthropoda</taxon>
        <taxon>Crustacea</taxon>
        <taxon>Branchiopoda</taxon>
        <taxon>Diplostraca</taxon>
        <taxon>Cladocera</taxon>
        <taxon>Anomopoda</taxon>
        <taxon>Daphniidae</taxon>
        <taxon>Daphnia</taxon>
    </lineage>
</organism>
<dbReference type="HOGENOM" id="CLU_012926_0_0_1"/>
<keyword evidence="2" id="KW-0175">Coiled coil</keyword>
<keyword evidence="6" id="KW-1185">Reference proteome</keyword>
<feature type="region of interest" description="Disordered" evidence="3">
    <location>
        <begin position="30"/>
        <end position="185"/>
    </location>
</feature>
<dbReference type="STRING" id="6669.E9GRG5"/>
<sequence length="715" mass="81827">MEGVTIDTPKEKLGTPGFLKSIGTIFSKLSPKQFQRRPKLPQPTDAIQVDGSQPSSEEEEDDEDEEEEDEEEEEEEDENQKNLDNRPFEEQREDWAQTKGKALARTLFQPKRLYPNLEEVEEDEQRLGADLRADSEDGDDKSVDEAGPSKPVRRNRNQRVKGQPPTRISTRIRGEPPAPLENEHIEINQDYLSIINELSSAKSSDSESDEEEITVNRKNLTKRVKQKGKVETRPKSESEEEQVTVKITNPRKKVEQKGKVEANKKTKVRPITPETTKTFPKMKEEEETGIIKRKSVTSHQSHFDQMYRYLRNAGVPKEEAKHGALMASEPLNDEALCDSEVEPEETILAKDCQVKSNQSYYNSQKLLQNQQQMTISLLAQVPAFNGMGSTKFEDWIKHFERVIDTSEFEEEDCITTFQLCYPKEAKSFTKVKQCLHERFHGGDSRKMYLTEYNNCTRNPGESIRDYACRIQKLYSFAYPTKAGKSVDLEMRELMEAEGWKMALEKNQKLMSDLLQKKEEKKQKKRDEGFINAVSPNSNVQAMYDTKRDLEELKITAKNNQKLLSDMMQQARETTKLMNQVSQLQAQAVVPHQSVFSPQNQNNQQSQNHSNQFVERNTQGPQPPPKYASQPNNQANRYPPREAKYCAYCAKTNASNPVTHNTEMCGFGPQGPTCFKCKQTGHLARDCPETQNTPNGIYRPPGQNTAGQLNPWNRGN</sequence>
<evidence type="ECO:0000256" key="2">
    <source>
        <dbReference type="SAM" id="Coils"/>
    </source>
</evidence>
<feature type="region of interest" description="Disordered" evidence="3">
    <location>
        <begin position="691"/>
        <end position="715"/>
    </location>
</feature>
<dbReference type="GO" id="GO:0003676">
    <property type="term" value="F:nucleic acid binding"/>
    <property type="evidence" value="ECO:0007669"/>
    <property type="project" value="InterPro"/>
</dbReference>
<dbReference type="Proteomes" id="UP000000305">
    <property type="component" value="Unassembled WGS sequence"/>
</dbReference>
<dbReference type="PhylomeDB" id="E9GRG5"/>
<feature type="compositionally biased region" description="Basic and acidic residues" evidence="3">
    <location>
        <begin position="125"/>
        <end position="144"/>
    </location>
</feature>
<feature type="coiled-coil region" evidence="2">
    <location>
        <begin position="503"/>
        <end position="569"/>
    </location>
</feature>
<dbReference type="AlphaFoldDB" id="E9GRG5"/>
<dbReference type="PROSITE" id="PS50158">
    <property type="entry name" value="ZF_CCHC"/>
    <property type="match status" value="1"/>
</dbReference>
<feature type="compositionally biased region" description="Basic and acidic residues" evidence="3">
    <location>
        <begin position="79"/>
        <end position="96"/>
    </location>
</feature>
<evidence type="ECO:0000259" key="4">
    <source>
        <dbReference type="PROSITE" id="PS50158"/>
    </source>
</evidence>
<dbReference type="PANTHER" id="PTHR46978">
    <property type="entry name" value="ZINC KNUCKLE (CCHC-TYPE) FAMILY PROTEIN"/>
    <property type="match status" value="1"/>
</dbReference>
<feature type="domain" description="CCHC-type" evidence="4">
    <location>
        <begin position="673"/>
        <end position="688"/>
    </location>
</feature>
<protein>
    <recommendedName>
        <fullName evidence="4">CCHC-type domain-containing protein</fullName>
    </recommendedName>
</protein>
<name>E9GRG5_DAPPU</name>
<dbReference type="OrthoDB" id="1934635at2759"/>
<feature type="region of interest" description="Disordered" evidence="3">
    <location>
        <begin position="596"/>
        <end position="636"/>
    </location>
</feature>
<accession>E9GRG5</accession>
<evidence type="ECO:0000256" key="1">
    <source>
        <dbReference type="PROSITE-ProRule" id="PRU00047"/>
    </source>
</evidence>
<dbReference type="InterPro" id="IPR001878">
    <property type="entry name" value="Znf_CCHC"/>
</dbReference>
<dbReference type="InParanoid" id="E9GRG5"/>
<dbReference type="GO" id="GO:0008270">
    <property type="term" value="F:zinc ion binding"/>
    <property type="evidence" value="ECO:0007669"/>
    <property type="project" value="UniProtKB-KW"/>
</dbReference>
<feature type="compositionally biased region" description="Basic and acidic residues" evidence="3">
    <location>
        <begin position="228"/>
        <end position="237"/>
    </location>
</feature>
<reference evidence="5 6" key="1">
    <citation type="journal article" date="2011" name="Science">
        <title>The ecoresponsive genome of Daphnia pulex.</title>
        <authorList>
            <person name="Colbourne J.K."/>
            <person name="Pfrender M.E."/>
            <person name="Gilbert D."/>
            <person name="Thomas W.K."/>
            <person name="Tucker A."/>
            <person name="Oakley T.H."/>
            <person name="Tokishita S."/>
            <person name="Aerts A."/>
            <person name="Arnold G.J."/>
            <person name="Basu M.K."/>
            <person name="Bauer D.J."/>
            <person name="Caceres C.E."/>
            <person name="Carmel L."/>
            <person name="Casola C."/>
            <person name="Choi J.H."/>
            <person name="Detter J.C."/>
            <person name="Dong Q."/>
            <person name="Dusheyko S."/>
            <person name="Eads B.D."/>
            <person name="Frohlich T."/>
            <person name="Geiler-Samerotte K.A."/>
            <person name="Gerlach D."/>
            <person name="Hatcher P."/>
            <person name="Jogdeo S."/>
            <person name="Krijgsveld J."/>
            <person name="Kriventseva E.V."/>
            <person name="Kultz D."/>
            <person name="Laforsch C."/>
            <person name="Lindquist E."/>
            <person name="Lopez J."/>
            <person name="Manak J.R."/>
            <person name="Muller J."/>
            <person name="Pangilinan J."/>
            <person name="Patwardhan R.P."/>
            <person name="Pitluck S."/>
            <person name="Pritham E.J."/>
            <person name="Rechtsteiner A."/>
            <person name="Rho M."/>
            <person name="Rogozin I.B."/>
            <person name="Sakarya O."/>
            <person name="Salamov A."/>
            <person name="Schaack S."/>
            <person name="Shapiro H."/>
            <person name="Shiga Y."/>
            <person name="Skalitzky C."/>
            <person name="Smith Z."/>
            <person name="Souvorov A."/>
            <person name="Sung W."/>
            <person name="Tang Z."/>
            <person name="Tsuchiya D."/>
            <person name="Tu H."/>
            <person name="Vos H."/>
            <person name="Wang M."/>
            <person name="Wolf Y.I."/>
            <person name="Yamagata H."/>
            <person name="Yamada T."/>
            <person name="Ye Y."/>
            <person name="Shaw J.R."/>
            <person name="Andrews J."/>
            <person name="Crease T.J."/>
            <person name="Tang H."/>
            <person name="Lucas S.M."/>
            <person name="Robertson H.M."/>
            <person name="Bork P."/>
            <person name="Koonin E.V."/>
            <person name="Zdobnov E.M."/>
            <person name="Grigoriev I.V."/>
            <person name="Lynch M."/>
            <person name="Boore J.L."/>
        </authorList>
    </citation>
    <scope>NUCLEOTIDE SEQUENCE [LARGE SCALE GENOMIC DNA]</scope>
</reference>
<feature type="region of interest" description="Disordered" evidence="3">
    <location>
        <begin position="199"/>
        <end position="245"/>
    </location>
</feature>
<feature type="compositionally biased region" description="Polar residues" evidence="3">
    <location>
        <begin position="701"/>
        <end position="715"/>
    </location>
</feature>
<feature type="compositionally biased region" description="Acidic residues" evidence="3">
    <location>
        <begin position="56"/>
        <end position="78"/>
    </location>
</feature>
<keyword evidence="1" id="KW-0479">Metal-binding</keyword>
<dbReference type="Pfam" id="PF00098">
    <property type="entry name" value="zf-CCHC"/>
    <property type="match status" value="1"/>
</dbReference>
<proteinExistence type="predicted"/>
<feature type="compositionally biased region" description="Low complexity" evidence="3">
    <location>
        <begin position="596"/>
        <end position="611"/>
    </location>
</feature>
<dbReference type="InterPro" id="IPR036875">
    <property type="entry name" value="Znf_CCHC_sf"/>
</dbReference>
<evidence type="ECO:0000313" key="5">
    <source>
        <dbReference type="EMBL" id="EFX77769.1"/>
    </source>
</evidence>
<evidence type="ECO:0000313" key="6">
    <source>
        <dbReference type="Proteomes" id="UP000000305"/>
    </source>
</evidence>
<gene>
    <name evidence="5" type="ORF">DAPPUDRAFT_105678</name>
</gene>
<keyword evidence="1" id="KW-0862">Zinc</keyword>
<dbReference type="EMBL" id="GL732560">
    <property type="protein sequence ID" value="EFX77769.1"/>
    <property type="molecule type" value="Genomic_DNA"/>
</dbReference>
<dbReference type="Gene3D" id="4.10.60.10">
    <property type="entry name" value="Zinc finger, CCHC-type"/>
    <property type="match status" value="1"/>
</dbReference>
<dbReference type="eggNOG" id="ENOG502TB6Z">
    <property type="taxonomic scope" value="Eukaryota"/>
</dbReference>
<dbReference type="KEGG" id="dpx:DAPPUDRAFT_105678"/>
<dbReference type="PANTHER" id="PTHR46978:SF1">
    <property type="entry name" value="ZINC KNUCKLE (CCHC-TYPE) FAMILY PROTEIN"/>
    <property type="match status" value="1"/>
</dbReference>
<keyword evidence="1" id="KW-0863">Zinc-finger</keyword>